<comment type="caution">
    <text evidence="1">The sequence shown here is derived from an EMBL/GenBank/DDBJ whole genome shotgun (WGS) entry which is preliminary data.</text>
</comment>
<evidence type="ECO:0000313" key="2">
    <source>
        <dbReference type="Proteomes" id="UP000585474"/>
    </source>
</evidence>
<name>A0A7J0GUJ8_9ERIC</name>
<dbReference type="Proteomes" id="UP000585474">
    <property type="component" value="Unassembled WGS sequence"/>
</dbReference>
<protein>
    <submittedName>
        <fullName evidence="1">Uncharacterized protein</fullName>
    </submittedName>
</protein>
<organism evidence="1 2">
    <name type="scientific">Actinidia rufa</name>
    <dbReference type="NCBI Taxonomy" id="165716"/>
    <lineage>
        <taxon>Eukaryota</taxon>
        <taxon>Viridiplantae</taxon>
        <taxon>Streptophyta</taxon>
        <taxon>Embryophyta</taxon>
        <taxon>Tracheophyta</taxon>
        <taxon>Spermatophyta</taxon>
        <taxon>Magnoliopsida</taxon>
        <taxon>eudicotyledons</taxon>
        <taxon>Gunneridae</taxon>
        <taxon>Pentapetalae</taxon>
        <taxon>asterids</taxon>
        <taxon>Ericales</taxon>
        <taxon>Actinidiaceae</taxon>
        <taxon>Actinidia</taxon>
    </lineage>
</organism>
<sequence length="197" mass="21864">MSPKLSYIPFAHREKESSAGTLATFELTLEDPEVHNEPPKCAEVPLYKNITKGLEVCKDNEVEYKVFTTGFKSANKLKTIRRQKGSASNRSSTILALSHGRHTQSYLGPYLLCIHPSLIEALFKIHEGIYRLHSKGRSLALSPNSEVLVTLHAKGCPSMYKMLAFLPSHSSTNYELDPSDKSMAICQWGMDIVGGLP</sequence>
<proteinExistence type="predicted"/>
<dbReference type="AlphaFoldDB" id="A0A7J0GUJ8"/>
<evidence type="ECO:0000313" key="1">
    <source>
        <dbReference type="EMBL" id="GFZ14458.1"/>
    </source>
</evidence>
<keyword evidence="2" id="KW-1185">Reference proteome</keyword>
<dbReference type="EMBL" id="BJWL01000024">
    <property type="protein sequence ID" value="GFZ14458.1"/>
    <property type="molecule type" value="Genomic_DNA"/>
</dbReference>
<accession>A0A7J0GUJ8</accession>
<reference evidence="1 2" key="1">
    <citation type="submission" date="2019-07" db="EMBL/GenBank/DDBJ databases">
        <title>De Novo Assembly of kiwifruit Actinidia rufa.</title>
        <authorList>
            <person name="Sugita-Konishi S."/>
            <person name="Sato K."/>
            <person name="Mori E."/>
            <person name="Abe Y."/>
            <person name="Kisaki G."/>
            <person name="Hamano K."/>
            <person name="Suezawa K."/>
            <person name="Otani M."/>
            <person name="Fukuda T."/>
            <person name="Manabe T."/>
            <person name="Gomi K."/>
            <person name="Tabuchi M."/>
            <person name="Akimitsu K."/>
            <person name="Kataoka I."/>
        </authorList>
    </citation>
    <scope>NUCLEOTIDE SEQUENCE [LARGE SCALE GENOMIC DNA]</scope>
    <source>
        <strain evidence="2">cv. Fuchu</strain>
    </source>
</reference>
<gene>
    <name evidence="1" type="ORF">Acr_24g0006480</name>
</gene>